<protein>
    <submittedName>
        <fullName evidence="2">Defensin-like cystein-rich peptide</fullName>
    </submittedName>
</protein>
<keyword evidence="1" id="KW-0732">Signal</keyword>
<organism evidence="2">
    <name type="scientific">Torenia fournieri</name>
    <name type="common">wishbone flower</name>
    <dbReference type="NCBI Taxonomy" id="68875"/>
    <lineage>
        <taxon>Eukaryota</taxon>
        <taxon>Viridiplantae</taxon>
        <taxon>Streptophyta</taxon>
        <taxon>Embryophyta</taxon>
        <taxon>Tracheophyta</taxon>
        <taxon>Spermatophyta</taxon>
        <taxon>Magnoliopsida</taxon>
        <taxon>eudicotyledons</taxon>
        <taxon>Gunneridae</taxon>
        <taxon>Pentapetalae</taxon>
        <taxon>asterids</taxon>
        <taxon>lamiids</taxon>
        <taxon>Lamiales</taxon>
        <taxon>Linderniaceae</taxon>
        <taxon>Torenia</taxon>
    </lineage>
</organism>
<dbReference type="EMBL" id="AB465715">
    <property type="protein sequence ID" value="BAH29751.1"/>
    <property type="molecule type" value="Transcribed_RNA"/>
</dbReference>
<accession>B9ZZY3</accession>
<reference evidence="2" key="1">
    <citation type="journal article" date="2009" name="Nature">
        <title>Defensin-like polypeptide LUREs are pollen tube attractants secreted from synergid cells.</title>
        <authorList>
            <person name="Okuda S."/>
            <person name="Tsutsui H."/>
            <person name="Shiina K."/>
            <person name="Sprunck S."/>
            <person name="Takeuchi H."/>
            <person name="Yui R."/>
            <person name="Kasahara R.D."/>
            <person name="Hamamura Y."/>
            <person name="Mizukami A."/>
            <person name="Suzaki D."/>
            <person name="Kawano N."/>
            <person name="Sakakibara T."/>
            <person name="Namiki S."/>
            <person name="Itoh K."/>
            <person name="Otsuka K."/>
            <person name="Matsuzaki M."/>
            <person name="Nozaki H."/>
            <person name="Kuroiwa T."/>
            <person name="Nakano A."/>
            <person name="Kanaoka M.M."/>
            <person name="Dresselhaus T."/>
            <person name="Sasaki N."/>
            <person name="Higashiyama T."/>
        </authorList>
    </citation>
    <scope>NUCLEOTIDE SEQUENCE</scope>
    <source>
        <tissue evidence="2">Mature ovule</tissue>
    </source>
</reference>
<name>B9ZZY3_9LAMI</name>
<evidence type="ECO:0000313" key="2">
    <source>
        <dbReference type="EMBL" id="BAH29751.1"/>
    </source>
</evidence>
<evidence type="ECO:0000256" key="1">
    <source>
        <dbReference type="SAM" id="SignalP"/>
    </source>
</evidence>
<gene>
    <name evidence="2" type="primary">TfCRP3</name>
</gene>
<feature type="chain" id="PRO_5002893771" evidence="1">
    <location>
        <begin position="24"/>
        <end position="93"/>
    </location>
</feature>
<sequence length="93" mass="10709">MRMGFFSGLITLILLVILPLASASWIPFSKPKRGSYRLESDQERCAYLFPEDEAYAIESCNTRCKRTHGETAFGYCDFTFPYWTAGECQCWSK</sequence>
<dbReference type="AlphaFoldDB" id="B9ZZY3"/>
<feature type="signal peptide" evidence="1">
    <location>
        <begin position="1"/>
        <end position="23"/>
    </location>
</feature>
<proteinExistence type="predicted"/>